<protein>
    <submittedName>
        <fullName evidence="2">Transposase</fullName>
    </submittedName>
</protein>
<dbReference type="InterPro" id="IPR001584">
    <property type="entry name" value="Integrase_cat-core"/>
</dbReference>
<accession>H8K6A5</accession>
<feature type="domain" description="Integrase catalytic" evidence="1">
    <location>
        <begin position="1"/>
        <end position="78"/>
    </location>
</feature>
<dbReference type="KEGG" id="ram:MCE_08465"/>
<dbReference type="PROSITE" id="PS50994">
    <property type="entry name" value="INTEGRASE"/>
    <property type="match status" value="1"/>
</dbReference>
<name>H8K6A5_RICAG</name>
<keyword evidence="2" id="KW-0614">Plasmid</keyword>
<evidence type="ECO:0000259" key="1">
    <source>
        <dbReference type="PROSITE" id="PS50994"/>
    </source>
</evidence>
<dbReference type="GO" id="GO:0015074">
    <property type="term" value="P:DNA integration"/>
    <property type="evidence" value="ECO:0007669"/>
    <property type="project" value="InterPro"/>
</dbReference>
<dbReference type="GO" id="GO:0003676">
    <property type="term" value="F:nucleic acid binding"/>
    <property type="evidence" value="ECO:0007669"/>
    <property type="project" value="InterPro"/>
</dbReference>
<dbReference type="InterPro" id="IPR012337">
    <property type="entry name" value="RNaseH-like_sf"/>
</dbReference>
<dbReference type="Gene3D" id="3.30.420.10">
    <property type="entry name" value="Ribonuclease H-like superfamily/Ribonuclease H"/>
    <property type="match status" value="1"/>
</dbReference>
<dbReference type="HOGENOM" id="CLU_206458_0_0_5"/>
<dbReference type="SUPFAM" id="SSF53098">
    <property type="entry name" value="Ribonuclease H-like"/>
    <property type="match status" value="1"/>
</dbReference>
<dbReference type="AlphaFoldDB" id="H8K6A5"/>
<dbReference type="EMBL" id="CP003336">
    <property type="protein sequence ID" value="AFC70416.1"/>
    <property type="molecule type" value="Genomic_DNA"/>
</dbReference>
<evidence type="ECO:0000313" key="2">
    <source>
        <dbReference type="EMBL" id="AFC70416.1"/>
    </source>
</evidence>
<reference evidence="3" key="1">
    <citation type="submission" date="2012-02" db="EMBL/GenBank/DDBJ databases">
        <title>Complete genome sequence of Candidatus Rickettsia amblyommii strain GAT-30V.</title>
        <authorList>
            <person name="Johnson S.L."/>
            <person name="Munk A.C."/>
            <person name="Han S."/>
            <person name="Bruce D.C."/>
            <person name="Dasch G.A."/>
        </authorList>
    </citation>
    <scope>NUCLEOTIDE SEQUENCE [LARGE SCALE GENOMIC DNA]</scope>
    <source>
        <strain evidence="3">GAT-30V</strain>
        <plasmid evidence="3">pMCE_2</plasmid>
    </source>
</reference>
<gene>
    <name evidence="2" type="ordered locus">MCE_08465</name>
</gene>
<evidence type="ECO:0000313" key="3">
    <source>
        <dbReference type="Proteomes" id="UP000008005"/>
    </source>
</evidence>
<dbReference type="InterPro" id="IPR036397">
    <property type="entry name" value="RNaseH_sf"/>
</dbReference>
<geneLocation type="plasmid" evidence="2 3">
    <name>pMCE_2</name>
</geneLocation>
<organism evidence="2 3">
    <name type="scientific">Rickettsia amblyommatis (strain GAT-30V)</name>
    <name type="common">Rickettsia amblyommii</name>
    <dbReference type="NCBI Taxonomy" id="1105111"/>
    <lineage>
        <taxon>Bacteria</taxon>
        <taxon>Pseudomonadati</taxon>
        <taxon>Pseudomonadota</taxon>
        <taxon>Alphaproteobacteria</taxon>
        <taxon>Rickettsiales</taxon>
        <taxon>Rickettsiaceae</taxon>
        <taxon>Rickettsieae</taxon>
        <taxon>Rickettsia</taxon>
        <taxon>spotted fever group</taxon>
    </lineage>
</organism>
<dbReference type="Proteomes" id="UP000008005">
    <property type="component" value="Plasmid pMCE_2"/>
</dbReference>
<proteinExistence type="predicted"/>
<sequence>MLRILTDHVLEYKGNIEHHAFELFLSIEGVEHTTTKAYSAQTNCMCERFTKTMKQEFCDIAMRKKIYTSLDDLILIFG</sequence>